<feature type="region of interest" description="Disordered" evidence="1">
    <location>
        <begin position="63"/>
        <end position="225"/>
    </location>
</feature>
<feature type="compositionally biased region" description="Acidic residues" evidence="1">
    <location>
        <begin position="190"/>
        <end position="201"/>
    </location>
</feature>
<name>A0A9P8SWZ1_ASPFM</name>
<reference evidence="2" key="1">
    <citation type="submission" date="2021-08" db="EMBL/GenBank/DDBJ databases">
        <title>Global Aspergillus fumigatus from environmental and clinical sources.</title>
        <authorList>
            <person name="Barber A."/>
            <person name="Sae-Ong T."/>
        </authorList>
    </citation>
    <scope>NUCLEOTIDE SEQUENCE</scope>
    <source>
        <strain evidence="2">NRZ-2016-071</strain>
    </source>
</reference>
<proteinExistence type="predicted"/>
<gene>
    <name evidence="2" type="ORF">KXV57_000348</name>
</gene>
<accession>A0A9P8SWZ1</accession>
<dbReference type="AlphaFoldDB" id="A0A9P8SWZ1"/>
<feature type="compositionally biased region" description="Basic and acidic residues" evidence="1">
    <location>
        <begin position="109"/>
        <end position="119"/>
    </location>
</feature>
<dbReference type="EMBL" id="JAIBSC010000010">
    <property type="protein sequence ID" value="KAH1909933.1"/>
    <property type="molecule type" value="Genomic_DNA"/>
</dbReference>
<dbReference type="Proteomes" id="UP000813423">
    <property type="component" value="Unassembled WGS sequence"/>
</dbReference>
<protein>
    <submittedName>
        <fullName evidence="2">Uncharacterized protein</fullName>
    </submittedName>
</protein>
<evidence type="ECO:0000313" key="2">
    <source>
        <dbReference type="EMBL" id="KAH1909933.1"/>
    </source>
</evidence>
<feature type="compositionally biased region" description="Polar residues" evidence="1">
    <location>
        <begin position="145"/>
        <end position="156"/>
    </location>
</feature>
<organism evidence="2 3">
    <name type="scientific">Aspergillus fumigatus</name>
    <name type="common">Neosartorya fumigata</name>
    <dbReference type="NCBI Taxonomy" id="746128"/>
    <lineage>
        <taxon>Eukaryota</taxon>
        <taxon>Fungi</taxon>
        <taxon>Dikarya</taxon>
        <taxon>Ascomycota</taxon>
        <taxon>Pezizomycotina</taxon>
        <taxon>Eurotiomycetes</taxon>
        <taxon>Eurotiomycetidae</taxon>
        <taxon>Eurotiales</taxon>
        <taxon>Aspergillaceae</taxon>
        <taxon>Aspergillus</taxon>
        <taxon>Aspergillus subgen. Fumigati</taxon>
    </lineage>
</organism>
<sequence length="225" mass="24580">MPMRWTPENDQLLLLKILETHDLSVDTNKVAAAWPGTDDNDKPTPRAIRERLVKMRQIVKASGSGGFTIGGSDTSTPKKAKKTATPVETPGSKRKRSGKAGTSADDNENITRLKNKENETSLVKMEAAEDEIDTPTKKKPLHPTLSGNQVQVQSGFVKTEESDEAVFGILTTPTKRSRKASVLPAGMVNYEDDEQGEDDPESSASEFLPDEAGVKMEDMDTMNYA</sequence>
<evidence type="ECO:0000313" key="3">
    <source>
        <dbReference type="Proteomes" id="UP000813423"/>
    </source>
</evidence>
<evidence type="ECO:0000256" key="1">
    <source>
        <dbReference type="SAM" id="MobiDB-lite"/>
    </source>
</evidence>
<comment type="caution">
    <text evidence="2">The sequence shown here is derived from an EMBL/GenBank/DDBJ whole genome shotgun (WGS) entry which is preliminary data.</text>
</comment>